<keyword evidence="7" id="KW-0175">Coiled coil</keyword>
<dbReference type="SMART" id="SM00448">
    <property type="entry name" value="REC"/>
    <property type="match status" value="1"/>
</dbReference>
<evidence type="ECO:0000256" key="1">
    <source>
        <dbReference type="ARBA" id="ARBA00000085"/>
    </source>
</evidence>
<comment type="caution">
    <text evidence="11">The sequence shown here is derived from an EMBL/GenBank/DDBJ whole genome shotgun (WGS) entry which is preliminary data.</text>
</comment>
<dbReference type="InterPro" id="IPR000700">
    <property type="entry name" value="PAS-assoc_C"/>
</dbReference>
<keyword evidence="5" id="KW-0418">Kinase</keyword>
<dbReference type="RefSeq" id="WP_057481664.1">
    <property type="nucleotide sequence ID" value="NZ_BMWR01000003.1"/>
</dbReference>
<dbReference type="Gene3D" id="3.40.50.2300">
    <property type="match status" value="1"/>
</dbReference>
<reference evidence="11" key="1">
    <citation type="submission" date="2015-10" db="EMBL/GenBank/DDBJ databases">
        <title>Draft genome sequence of Salegentibacter mishustinae KCTC 12263.</title>
        <authorList>
            <person name="Lin W."/>
            <person name="Zheng Q."/>
        </authorList>
    </citation>
    <scope>NUCLEOTIDE SEQUENCE [LARGE SCALE GENOMIC DNA]</scope>
    <source>
        <strain evidence="11">KCTC 12263</strain>
    </source>
</reference>
<dbReference type="InterPro" id="IPR013655">
    <property type="entry name" value="PAS_fold_3"/>
</dbReference>
<dbReference type="PROSITE" id="PS50113">
    <property type="entry name" value="PAC"/>
    <property type="match status" value="2"/>
</dbReference>
<evidence type="ECO:0000313" key="11">
    <source>
        <dbReference type="EMBL" id="KRG29193.1"/>
    </source>
</evidence>
<dbReference type="SUPFAM" id="SSF55785">
    <property type="entry name" value="PYP-like sensor domain (PAS domain)"/>
    <property type="match status" value="3"/>
</dbReference>
<dbReference type="SMART" id="SM00086">
    <property type="entry name" value="PAC"/>
    <property type="match status" value="2"/>
</dbReference>
<dbReference type="Gene3D" id="1.10.287.130">
    <property type="match status" value="1"/>
</dbReference>
<evidence type="ECO:0000256" key="4">
    <source>
        <dbReference type="ARBA" id="ARBA00022679"/>
    </source>
</evidence>
<dbReference type="InterPro" id="IPR003661">
    <property type="entry name" value="HisK_dim/P_dom"/>
</dbReference>
<dbReference type="SUPFAM" id="SSF47384">
    <property type="entry name" value="Homodimeric domain of signal transducing histidine kinase"/>
    <property type="match status" value="1"/>
</dbReference>
<dbReference type="PROSITE" id="PS50110">
    <property type="entry name" value="RESPONSE_REGULATORY"/>
    <property type="match status" value="1"/>
</dbReference>
<protein>
    <recommendedName>
        <fullName evidence="2">histidine kinase</fullName>
        <ecNumber evidence="2">2.7.13.3</ecNumber>
    </recommendedName>
</protein>
<evidence type="ECO:0000259" key="9">
    <source>
        <dbReference type="PROSITE" id="PS50112"/>
    </source>
</evidence>
<evidence type="ECO:0000256" key="5">
    <source>
        <dbReference type="ARBA" id="ARBA00022777"/>
    </source>
</evidence>
<dbReference type="STRING" id="270918.APR42_04475"/>
<dbReference type="InterPro" id="IPR001610">
    <property type="entry name" value="PAC"/>
</dbReference>
<name>A0A0Q9ZAL9_9FLAO</name>
<organism evidence="11 12">
    <name type="scientific">Salegentibacter mishustinae</name>
    <dbReference type="NCBI Taxonomy" id="270918"/>
    <lineage>
        <taxon>Bacteria</taxon>
        <taxon>Pseudomonadati</taxon>
        <taxon>Bacteroidota</taxon>
        <taxon>Flavobacteriia</taxon>
        <taxon>Flavobacteriales</taxon>
        <taxon>Flavobacteriaceae</taxon>
        <taxon>Salegentibacter</taxon>
    </lineage>
</organism>
<keyword evidence="3 6" id="KW-0597">Phosphoprotein</keyword>
<evidence type="ECO:0000259" key="10">
    <source>
        <dbReference type="PROSITE" id="PS50113"/>
    </source>
</evidence>
<evidence type="ECO:0000259" key="8">
    <source>
        <dbReference type="PROSITE" id="PS50110"/>
    </source>
</evidence>
<feature type="domain" description="PAS" evidence="9">
    <location>
        <begin position="380"/>
        <end position="459"/>
    </location>
</feature>
<keyword evidence="12" id="KW-1185">Reference proteome</keyword>
<dbReference type="GO" id="GO:0000155">
    <property type="term" value="F:phosphorelay sensor kinase activity"/>
    <property type="evidence" value="ECO:0007669"/>
    <property type="project" value="InterPro"/>
</dbReference>
<dbReference type="InterPro" id="IPR052162">
    <property type="entry name" value="Sensor_kinase/Photoreceptor"/>
</dbReference>
<dbReference type="SUPFAM" id="SSF52172">
    <property type="entry name" value="CheY-like"/>
    <property type="match status" value="1"/>
</dbReference>
<dbReference type="SMART" id="SM00091">
    <property type="entry name" value="PAS"/>
    <property type="match status" value="3"/>
</dbReference>
<evidence type="ECO:0000256" key="3">
    <source>
        <dbReference type="ARBA" id="ARBA00022553"/>
    </source>
</evidence>
<dbReference type="InterPro" id="IPR000014">
    <property type="entry name" value="PAS"/>
</dbReference>
<keyword evidence="4" id="KW-0808">Transferase</keyword>
<dbReference type="NCBIfam" id="TIGR00229">
    <property type="entry name" value="sensory_box"/>
    <property type="match status" value="3"/>
</dbReference>
<evidence type="ECO:0000256" key="6">
    <source>
        <dbReference type="PROSITE-ProRule" id="PRU00169"/>
    </source>
</evidence>
<dbReference type="PANTHER" id="PTHR43304">
    <property type="entry name" value="PHYTOCHROME-LIKE PROTEIN CPH1"/>
    <property type="match status" value="1"/>
</dbReference>
<evidence type="ECO:0000256" key="2">
    <source>
        <dbReference type="ARBA" id="ARBA00012438"/>
    </source>
</evidence>
<feature type="coiled-coil region" evidence="7">
    <location>
        <begin position="538"/>
        <end position="565"/>
    </location>
</feature>
<dbReference type="InterPro" id="IPR011006">
    <property type="entry name" value="CheY-like_superfamily"/>
</dbReference>
<accession>A0A0Q9ZAL9</accession>
<dbReference type="Pfam" id="PF08447">
    <property type="entry name" value="PAS_3"/>
    <property type="match status" value="2"/>
</dbReference>
<dbReference type="Proteomes" id="UP000051643">
    <property type="component" value="Unassembled WGS sequence"/>
</dbReference>
<dbReference type="PROSITE" id="PS50112">
    <property type="entry name" value="PAS"/>
    <property type="match status" value="3"/>
</dbReference>
<dbReference type="CDD" id="cd00082">
    <property type="entry name" value="HisKA"/>
    <property type="match status" value="1"/>
</dbReference>
<sequence>MVEKSGELKVLVIEDNPGDFILIEDYLSEEHAALELQRAENFKMAKEMLQASKNFDTVLLDLSLPDIKNTETLVKEILALANGAPVVVLTGYTNKDYGMKTLSWGVSDYLLKDEINASNLSKSIHYSMERKKVQRQLYESEEKYRTLFDSSPLPKWVLDRHTLEFLDVNQAAINLYGYSREEFMKMTVRDLWANDEDRIEQTIADNFHDFFNVKVKHLTKNGEMIFIDVQTNPILFGGREARVTLAHNITEKVKAEEKLRHSQERFKALVQDGSDVISILDENFHYTYISPSAKNILGVNPEKLQGSNAFKYIHNEDRPHIVDKIKFIGKVKSFQLPSYRYKNGEGEWRWLETIISDLRDDPAVNGLVATSRDITSFKIQEKELRESLERYDIVAKATSDLITDYNIENDTFQFSNAIYDIFGYSPEEMGTSREWWKERLHPEDYQRVTEATKEIFYNHKKLLNIEYRFKCADGNYKYILDRSYVISDSEGKPSRIIGSVQDITERRKYINAIERSNERLREIAWTQSHVVRAPLARIMGLIDLLKNQRNNLDNIEEIIDNILNSSEELDKVIRKITNKTEEDF</sequence>
<dbReference type="EC" id="2.7.13.3" evidence="2"/>
<feature type="modified residue" description="4-aspartylphosphate" evidence="6">
    <location>
        <position position="61"/>
    </location>
</feature>
<feature type="domain" description="PAS" evidence="9">
    <location>
        <begin position="262"/>
        <end position="326"/>
    </location>
</feature>
<dbReference type="Pfam" id="PF00072">
    <property type="entry name" value="Response_reg"/>
    <property type="match status" value="1"/>
</dbReference>
<feature type="domain" description="PAC" evidence="10">
    <location>
        <begin position="335"/>
        <end position="386"/>
    </location>
</feature>
<evidence type="ECO:0000256" key="7">
    <source>
        <dbReference type="SAM" id="Coils"/>
    </source>
</evidence>
<dbReference type="Gene3D" id="3.30.450.20">
    <property type="entry name" value="PAS domain"/>
    <property type="match status" value="3"/>
</dbReference>
<feature type="domain" description="PAS" evidence="9">
    <location>
        <begin position="140"/>
        <end position="184"/>
    </location>
</feature>
<dbReference type="InterPro" id="IPR001789">
    <property type="entry name" value="Sig_transdc_resp-reg_receiver"/>
</dbReference>
<dbReference type="EMBL" id="LKTP01000012">
    <property type="protein sequence ID" value="KRG29193.1"/>
    <property type="molecule type" value="Genomic_DNA"/>
</dbReference>
<evidence type="ECO:0000313" key="12">
    <source>
        <dbReference type="Proteomes" id="UP000051643"/>
    </source>
</evidence>
<dbReference type="CDD" id="cd00130">
    <property type="entry name" value="PAS"/>
    <property type="match status" value="3"/>
</dbReference>
<dbReference type="Pfam" id="PF13426">
    <property type="entry name" value="PAS_9"/>
    <property type="match status" value="1"/>
</dbReference>
<dbReference type="OrthoDB" id="9124519at2"/>
<feature type="domain" description="PAC" evidence="10">
    <location>
        <begin position="463"/>
        <end position="515"/>
    </location>
</feature>
<comment type="catalytic activity">
    <reaction evidence="1">
        <text>ATP + protein L-histidine = ADP + protein N-phospho-L-histidine.</text>
        <dbReference type="EC" id="2.7.13.3"/>
    </reaction>
</comment>
<dbReference type="PANTHER" id="PTHR43304:SF1">
    <property type="entry name" value="PAC DOMAIN-CONTAINING PROTEIN"/>
    <property type="match status" value="1"/>
</dbReference>
<proteinExistence type="predicted"/>
<dbReference type="InterPro" id="IPR036097">
    <property type="entry name" value="HisK_dim/P_sf"/>
</dbReference>
<gene>
    <name evidence="11" type="ORF">APR42_04475</name>
</gene>
<feature type="domain" description="Response regulatory" evidence="8">
    <location>
        <begin position="9"/>
        <end position="127"/>
    </location>
</feature>
<dbReference type="InterPro" id="IPR035965">
    <property type="entry name" value="PAS-like_dom_sf"/>
</dbReference>
<dbReference type="AlphaFoldDB" id="A0A0Q9ZAL9"/>